<evidence type="ECO:0000313" key="3">
    <source>
        <dbReference type="Proteomes" id="UP000825935"/>
    </source>
</evidence>
<organism evidence="2 3">
    <name type="scientific">Ceratopteris richardii</name>
    <name type="common">Triangle waterfern</name>
    <dbReference type="NCBI Taxonomy" id="49495"/>
    <lineage>
        <taxon>Eukaryota</taxon>
        <taxon>Viridiplantae</taxon>
        <taxon>Streptophyta</taxon>
        <taxon>Embryophyta</taxon>
        <taxon>Tracheophyta</taxon>
        <taxon>Polypodiopsida</taxon>
        <taxon>Polypodiidae</taxon>
        <taxon>Polypodiales</taxon>
        <taxon>Pteridineae</taxon>
        <taxon>Pteridaceae</taxon>
        <taxon>Parkerioideae</taxon>
        <taxon>Ceratopteris</taxon>
    </lineage>
</organism>
<dbReference type="PANTHER" id="PTHR48145:SF5">
    <property type="entry name" value="NUCLEAR ENVELOPE-ASSOCIATED PROTEIN 2"/>
    <property type="match status" value="1"/>
</dbReference>
<comment type="caution">
    <text evidence="2">The sequence shown here is derived from an EMBL/GenBank/DDBJ whole genome shotgun (WGS) entry which is preliminary data.</text>
</comment>
<gene>
    <name evidence="2" type="ORF">KP509_02G057600</name>
</gene>
<evidence type="ECO:0000313" key="2">
    <source>
        <dbReference type="EMBL" id="KAH7443948.1"/>
    </source>
</evidence>
<proteinExistence type="predicted"/>
<dbReference type="OrthoDB" id="1912966at2759"/>
<evidence type="ECO:0000256" key="1">
    <source>
        <dbReference type="SAM" id="Coils"/>
    </source>
</evidence>
<protein>
    <submittedName>
        <fullName evidence="2">Uncharacterized protein</fullName>
    </submittedName>
</protein>
<dbReference type="OMA" id="TGCTEQY"/>
<dbReference type="AlphaFoldDB" id="A0A8T2VA56"/>
<keyword evidence="3" id="KW-1185">Reference proteome</keyword>
<name>A0A8T2VA56_CERRI</name>
<dbReference type="Proteomes" id="UP000825935">
    <property type="component" value="Chromosome 2"/>
</dbReference>
<sequence length="335" mass="38490">MATLDRGPTSGLLHDLHEKKQDLRRIAAEVGGMAAELREMRSKMSLQESSLEKETARRQAAEDRVRAIEMELEHLKNNLDEKNAHASSTATVAEQYLRELVDVRIKLGSAQEVAETNAMAAAKAETQCMMLMKEIEAKNEILQEHDAHVAELTDQLTYLQQEINTRELHQKELKEEVLKLEREAKLAALRVAASKDLELKRVLEEISIRNSEQLSKLVNAKDDEISRMKEEIRLLSAQLRLKAQELETQVEKHRAADQELKKRVVKLEFWLQEARNQTRKFQKIIEKREKELKDLQAQLASNTGPVKVSRSVWNDQRLKVIMSITVVVLALFARH</sequence>
<feature type="coiled-coil region" evidence="1">
    <location>
        <begin position="135"/>
        <end position="298"/>
    </location>
</feature>
<dbReference type="PANTHER" id="PTHR48145">
    <property type="entry name" value="NUCLEAR ENVELOPE-ASSOCIATED PROTEIN 1"/>
    <property type="match status" value="1"/>
</dbReference>
<dbReference type="InterPro" id="IPR049932">
    <property type="entry name" value="NEAP1-4"/>
</dbReference>
<keyword evidence="1" id="KW-0175">Coiled coil</keyword>
<feature type="coiled-coil region" evidence="1">
    <location>
        <begin position="51"/>
        <end position="85"/>
    </location>
</feature>
<dbReference type="EMBL" id="CM035407">
    <property type="protein sequence ID" value="KAH7443948.1"/>
    <property type="molecule type" value="Genomic_DNA"/>
</dbReference>
<reference evidence="2" key="1">
    <citation type="submission" date="2021-08" db="EMBL/GenBank/DDBJ databases">
        <title>WGS assembly of Ceratopteris richardii.</title>
        <authorList>
            <person name="Marchant D.B."/>
            <person name="Chen G."/>
            <person name="Jenkins J."/>
            <person name="Shu S."/>
            <person name="Leebens-Mack J."/>
            <person name="Grimwood J."/>
            <person name="Schmutz J."/>
            <person name="Soltis P."/>
            <person name="Soltis D."/>
            <person name="Chen Z.-H."/>
        </authorList>
    </citation>
    <scope>NUCLEOTIDE SEQUENCE</scope>
    <source>
        <strain evidence="2">Whitten #5841</strain>
        <tissue evidence="2">Leaf</tissue>
    </source>
</reference>
<accession>A0A8T2VA56</accession>